<dbReference type="Proteomes" id="UP000018958">
    <property type="component" value="Unassembled WGS sequence"/>
</dbReference>
<evidence type="ECO:0000313" key="2">
    <source>
        <dbReference type="Proteomes" id="UP000018958"/>
    </source>
</evidence>
<organism evidence="1 2">
    <name type="scientific">Phytophthora nicotianae CJ01A1</name>
    <dbReference type="NCBI Taxonomy" id="1317063"/>
    <lineage>
        <taxon>Eukaryota</taxon>
        <taxon>Sar</taxon>
        <taxon>Stramenopiles</taxon>
        <taxon>Oomycota</taxon>
        <taxon>Peronosporomycetes</taxon>
        <taxon>Peronosporales</taxon>
        <taxon>Peronosporaceae</taxon>
        <taxon>Phytophthora</taxon>
    </lineage>
</organism>
<name>W2X3I0_PHYNI</name>
<evidence type="ECO:0000313" key="1">
    <source>
        <dbReference type="EMBL" id="ETP17375.1"/>
    </source>
</evidence>
<dbReference type="AlphaFoldDB" id="W2X3I0"/>
<protein>
    <submittedName>
        <fullName evidence="1">Uncharacterized protein</fullName>
    </submittedName>
</protein>
<accession>W2X3I0</accession>
<sequence>MSPQKKKWKTRTPRRMPRPLKLKQANLKQPDLRQRYLPSYEIELGIQPVPTLSGDVSEALCKFCIAFGREEKRKTLPVPSKPC</sequence>
<gene>
    <name evidence="1" type="ORF">F441_08209</name>
</gene>
<comment type="caution">
    <text evidence="1">The sequence shown here is derived from an EMBL/GenBank/DDBJ whole genome shotgun (WGS) entry which is preliminary data.</text>
</comment>
<reference evidence="1 2" key="1">
    <citation type="submission" date="2013-11" db="EMBL/GenBank/DDBJ databases">
        <title>The Genome Sequence of Phytophthora parasitica CJ01A1.</title>
        <authorList>
            <consortium name="The Broad Institute Genomics Platform"/>
            <person name="Russ C."/>
            <person name="Tyler B."/>
            <person name="Panabieres F."/>
            <person name="Shan W."/>
            <person name="Tripathy S."/>
            <person name="Grunwald N."/>
            <person name="Machado M."/>
            <person name="Johnson C.S."/>
            <person name="Walker B."/>
            <person name="Young S.K."/>
            <person name="Zeng Q."/>
            <person name="Gargeya S."/>
            <person name="Fitzgerald M."/>
            <person name="Haas B."/>
            <person name="Abouelleil A."/>
            <person name="Allen A.W."/>
            <person name="Alvarado L."/>
            <person name="Arachchi H.M."/>
            <person name="Berlin A.M."/>
            <person name="Chapman S.B."/>
            <person name="Gainer-Dewar J."/>
            <person name="Goldberg J."/>
            <person name="Griggs A."/>
            <person name="Gujja S."/>
            <person name="Hansen M."/>
            <person name="Howarth C."/>
            <person name="Imamovic A."/>
            <person name="Ireland A."/>
            <person name="Larimer J."/>
            <person name="McCowan C."/>
            <person name="Murphy C."/>
            <person name="Pearson M."/>
            <person name="Poon T.W."/>
            <person name="Priest M."/>
            <person name="Roberts A."/>
            <person name="Saif S."/>
            <person name="Shea T."/>
            <person name="Sisk P."/>
            <person name="Sykes S."/>
            <person name="Wortman J."/>
            <person name="Nusbaum C."/>
            <person name="Birren B."/>
        </authorList>
    </citation>
    <scope>NUCLEOTIDE SEQUENCE [LARGE SCALE GENOMIC DNA]</scope>
    <source>
        <strain evidence="1 2">CJ01A1</strain>
    </source>
</reference>
<dbReference type="EMBL" id="ANIX01001672">
    <property type="protein sequence ID" value="ETP17375.1"/>
    <property type="molecule type" value="Genomic_DNA"/>
</dbReference>
<proteinExistence type="predicted"/>